<protein>
    <submittedName>
        <fullName evidence="1">Uncharacterized protein</fullName>
    </submittedName>
</protein>
<comment type="caution">
    <text evidence="1">The sequence shown here is derived from an EMBL/GenBank/DDBJ whole genome shotgun (WGS) entry which is preliminary data.</text>
</comment>
<proteinExistence type="predicted"/>
<gene>
    <name evidence="1" type="ORF">HPB49_012263</name>
</gene>
<organism evidence="1 2">
    <name type="scientific">Dermacentor silvarum</name>
    <name type="common">Tick</name>
    <dbReference type="NCBI Taxonomy" id="543639"/>
    <lineage>
        <taxon>Eukaryota</taxon>
        <taxon>Metazoa</taxon>
        <taxon>Ecdysozoa</taxon>
        <taxon>Arthropoda</taxon>
        <taxon>Chelicerata</taxon>
        <taxon>Arachnida</taxon>
        <taxon>Acari</taxon>
        <taxon>Parasitiformes</taxon>
        <taxon>Ixodida</taxon>
        <taxon>Ixodoidea</taxon>
        <taxon>Ixodidae</taxon>
        <taxon>Rhipicephalinae</taxon>
        <taxon>Dermacentor</taxon>
    </lineage>
</organism>
<evidence type="ECO:0000313" key="2">
    <source>
        <dbReference type="Proteomes" id="UP000821865"/>
    </source>
</evidence>
<reference evidence="1" key="1">
    <citation type="submission" date="2020-05" db="EMBL/GenBank/DDBJ databases">
        <title>Large-scale comparative analyses of tick genomes elucidate their genetic diversity and vector capacities.</title>
        <authorList>
            <person name="Jia N."/>
            <person name="Wang J."/>
            <person name="Shi W."/>
            <person name="Du L."/>
            <person name="Sun Y."/>
            <person name="Zhan W."/>
            <person name="Jiang J."/>
            <person name="Wang Q."/>
            <person name="Zhang B."/>
            <person name="Ji P."/>
            <person name="Sakyi L.B."/>
            <person name="Cui X."/>
            <person name="Yuan T."/>
            <person name="Jiang B."/>
            <person name="Yang W."/>
            <person name="Lam T.T.-Y."/>
            <person name="Chang Q."/>
            <person name="Ding S."/>
            <person name="Wang X."/>
            <person name="Zhu J."/>
            <person name="Ruan X."/>
            <person name="Zhao L."/>
            <person name="Wei J."/>
            <person name="Que T."/>
            <person name="Du C."/>
            <person name="Cheng J."/>
            <person name="Dai P."/>
            <person name="Han X."/>
            <person name="Huang E."/>
            <person name="Gao Y."/>
            <person name="Liu J."/>
            <person name="Shao H."/>
            <person name="Ye R."/>
            <person name="Li L."/>
            <person name="Wei W."/>
            <person name="Wang X."/>
            <person name="Wang C."/>
            <person name="Yang T."/>
            <person name="Huo Q."/>
            <person name="Li W."/>
            <person name="Guo W."/>
            <person name="Chen H."/>
            <person name="Zhou L."/>
            <person name="Ni X."/>
            <person name="Tian J."/>
            <person name="Zhou Y."/>
            <person name="Sheng Y."/>
            <person name="Liu T."/>
            <person name="Pan Y."/>
            <person name="Xia L."/>
            <person name="Li J."/>
            <person name="Zhao F."/>
            <person name="Cao W."/>
        </authorList>
    </citation>
    <scope>NUCLEOTIDE SEQUENCE</scope>
    <source>
        <strain evidence="1">Dsil-2018</strain>
    </source>
</reference>
<name>A0ACB8DNT6_DERSI</name>
<accession>A0ACB8DNT6</accession>
<evidence type="ECO:0000313" key="1">
    <source>
        <dbReference type="EMBL" id="KAH7974219.1"/>
    </source>
</evidence>
<keyword evidence="2" id="KW-1185">Reference proteome</keyword>
<sequence length="676" mass="75353">MRLPLFLLMAVAGVGSCSKYYRSMPGLKSLLPTEKALMTALQRHIEHCGKTWRHAAFVAPPQHLELRDVTSFRPGTRPAEWVLARFLRLSALYSVADMLRSARCPRPVVQDAERLAWPTDDDLDGAARNICRLQIAYRITAEDVMTTLCSPHLVNQMVPDDSLPLAVHCSLSEPTVAAAWVERSGDRRYSDFFDRHLRNLESTAKANSTAWYQVVGQPPETPSMWLYRQVFMRAVRSGFPSNTPFGELCRASQDLDARTSGNRRCWLSSGKHGAASLSPFAVEELSVSEPRLWLVHDFLSPSECAAVRQEATELEPALVRQVDGRDDQPDTRTAALTWLENAGSARRVYQHASAITGLTMEFAEKLQVLNYAVGGHFNEHTDPLSDEDEKGERLATLLVYLNDVDRGGSTAFPRADLSIRPRRGSALFWFNLKQEPAERQRQIDYSTTHGACPVLRGSKWIATLWIHERSQPWDLDYSLRYSHSSDHGPAPSADWPDPSPDGSGDFYEDQFRLGNANSLRPAAPYDADRQRALLEGPFHRAPVQQLSLTCPTNDPAPCSILESCSALSRLYKYYATITWTVPDRLLESFINRPTLSTVKNDVPVKVSKIAINQLERLPSDNGKLVFQCTALSMRKSPRQPSRLVPSSRTPARATPSASLAGPRAARAATSTSYPSP</sequence>
<dbReference type="EMBL" id="CM023479">
    <property type="protein sequence ID" value="KAH7974219.1"/>
    <property type="molecule type" value="Genomic_DNA"/>
</dbReference>
<dbReference type="Proteomes" id="UP000821865">
    <property type="component" value="Chromosome 10"/>
</dbReference>